<evidence type="ECO:0000256" key="8">
    <source>
        <dbReference type="RuleBase" id="RU000683"/>
    </source>
</evidence>
<reference evidence="10" key="1">
    <citation type="submission" date="2022-04" db="EMBL/GenBank/DDBJ databases">
        <title>Roseomonas acroporae sp. nov., isolated from coral Acropora digitifera.</title>
        <authorList>
            <person name="Sun H."/>
        </authorList>
    </citation>
    <scope>NUCLEOTIDE SEQUENCE</scope>
    <source>
        <strain evidence="10">NAR14</strain>
    </source>
</reference>
<keyword evidence="7 8" id="KW-0408">Iron</keyword>
<proteinExistence type="inferred from homology"/>
<dbReference type="PROSITE" id="PS00082">
    <property type="entry name" value="EXTRADIOL_DIOXYGENAS"/>
    <property type="match status" value="1"/>
</dbReference>
<keyword evidence="5 8" id="KW-0223">Dioxygenase</keyword>
<keyword evidence="11" id="KW-1185">Reference proteome</keyword>
<evidence type="ECO:0000259" key="9">
    <source>
        <dbReference type="PROSITE" id="PS51819"/>
    </source>
</evidence>
<dbReference type="InterPro" id="IPR029068">
    <property type="entry name" value="Glyas_Bleomycin-R_OHBP_Dase"/>
</dbReference>
<dbReference type="GO" id="GO:0008198">
    <property type="term" value="F:ferrous iron binding"/>
    <property type="evidence" value="ECO:0007669"/>
    <property type="project" value="InterPro"/>
</dbReference>
<feature type="domain" description="VOC" evidence="9">
    <location>
        <begin position="17"/>
        <end position="129"/>
    </location>
</feature>
<evidence type="ECO:0000256" key="7">
    <source>
        <dbReference type="ARBA" id="ARBA00023004"/>
    </source>
</evidence>
<dbReference type="Proteomes" id="UP001139516">
    <property type="component" value="Unassembled WGS sequence"/>
</dbReference>
<sequence length="339" mass="36876">MAIHAAIREPVGAPIRALGYMVIGSDRLEDWDGFATRLLGMQRVDRGAGMRAFRMDDRSQRLLVARGAAPATIGWEVADAAALDALAARLEAAGTPVAWGSRALAAERQVTALITFRDPQGTPLEAFHGGQRAETPFSPGRPISGFRTGPLGMGHAVLHVADADALLPFYRDLLGFGVTDWSRKPYPLYFFHVNGRHHSFAMVGSGRSGLHHFMVELGSLDDVGQGHDIARMEEGRLAYGLGRHTNDWMTSFYANTPSGFFVEYGWGARVVDPATWQPHETHDGPSLWGHERYHLPEEGRARMRALAMDAAARGVRVPDPAPPPLAAVCGWADAVIGRE</sequence>
<evidence type="ECO:0000256" key="1">
    <source>
        <dbReference type="ARBA" id="ARBA00001954"/>
    </source>
</evidence>
<keyword evidence="6 8" id="KW-0560">Oxidoreductase</keyword>
<comment type="cofactor">
    <cofactor evidence="1 8">
        <name>Fe(2+)</name>
        <dbReference type="ChEBI" id="CHEBI:29033"/>
    </cofactor>
</comment>
<dbReference type="InterPro" id="IPR000486">
    <property type="entry name" value="Xdiol_ring_cleave_dOase_1/2"/>
</dbReference>
<name>A0A9X2C021_9PROT</name>
<protein>
    <submittedName>
        <fullName evidence="10">VOC family protein</fullName>
    </submittedName>
</protein>
<dbReference type="EMBL" id="JALPRX010000138">
    <property type="protein sequence ID" value="MCK8787680.1"/>
    <property type="molecule type" value="Genomic_DNA"/>
</dbReference>
<evidence type="ECO:0000256" key="5">
    <source>
        <dbReference type="ARBA" id="ARBA00022964"/>
    </source>
</evidence>
<organism evidence="10 11">
    <name type="scientific">Roseomonas acroporae</name>
    <dbReference type="NCBI Taxonomy" id="2937791"/>
    <lineage>
        <taxon>Bacteria</taxon>
        <taxon>Pseudomonadati</taxon>
        <taxon>Pseudomonadota</taxon>
        <taxon>Alphaproteobacteria</taxon>
        <taxon>Acetobacterales</taxon>
        <taxon>Roseomonadaceae</taxon>
        <taxon>Roseomonas</taxon>
    </lineage>
</organism>
<keyword evidence="3" id="KW-0479">Metal-binding</keyword>
<evidence type="ECO:0000256" key="2">
    <source>
        <dbReference type="ARBA" id="ARBA00008784"/>
    </source>
</evidence>
<accession>A0A9X2C021</accession>
<dbReference type="Gene3D" id="3.10.180.10">
    <property type="entry name" value="2,3-Dihydroxybiphenyl 1,2-Dioxygenase, domain 1"/>
    <property type="match status" value="2"/>
</dbReference>
<dbReference type="SUPFAM" id="SSF54593">
    <property type="entry name" value="Glyoxalase/Bleomycin resistance protein/Dihydroxybiphenyl dioxygenase"/>
    <property type="match status" value="1"/>
</dbReference>
<dbReference type="AlphaFoldDB" id="A0A9X2C021"/>
<dbReference type="PROSITE" id="PS51819">
    <property type="entry name" value="VOC"/>
    <property type="match status" value="2"/>
</dbReference>
<dbReference type="InterPro" id="IPR004360">
    <property type="entry name" value="Glyas_Fos-R_dOase_dom"/>
</dbReference>
<evidence type="ECO:0000256" key="4">
    <source>
        <dbReference type="ARBA" id="ARBA00022797"/>
    </source>
</evidence>
<comment type="caution">
    <text evidence="10">The sequence shown here is derived from an EMBL/GenBank/DDBJ whole genome shotgun (WGS) entry which is preliminary data.</text>
</comment>
<keyword evidence="4 8" id="KW-0058">Aromatic hydrocarbons catabolism</keyword>
<evidence type="ECO:0000256" key="3">
    <source>
        <dbReference type="ARBA" id="ARBA00022723"/>
    </source>
</evidence>
<dbReference type="RefSeq" id="WP_248669730.1">
    <property type="nucleotide sequence ID" value="NZ_JALPRX010000138.1"/>
</dbReference>
<dbReference type="CDD" id="cd07237">
    <property type="entry name" value="BphC1-RGP6_C_like"/>
    <property type="match status" value="1"/>
</dbReference>
<dbReference type="InterPro" id="IPR037523">
    <property type="entry name" value="VOC_core"/>
</dbReference>
<feature type="domain" description="VOC" evidence="9">
    <location>
        <begin position="152"/>
        <end position="267"/>
    </location>
</feature>
<gene>
    <name evidence="10" type="ORF">M0638_25260</name>
</gene>
<dbReference type="Pfam" id="PF00903">
    <property type="entry name" value="Glyoxalase"/>
    <property type="match status" value="1"/>
</dbReference>
<evidence type="ECO:0000313" key="11">
    <source>
        <dbReference type="Proteomes" id="UP001139516"/>
    </source>
</evidence>
<dbReference type="GO" id="GO:0051213">
    <property type="term" value="F:dioxygenase activity"/>
    <property type="evidence" value="ECO:0007669"/>
    <property type="project" value="UniProtKB-KW"/>
</dbReference>
<evidence type="ECO:0000256" key="6">
    <source>
        <dbReference type="ARBA" id="ARBA00023002"/>
    </source>
</evidence>
<evidence type="ECO:0000313" key="10">
    <source>
        <dbReference type="EMBL" id="MCK8787680.1"/>
    </source>
</evidence>
<comment type="similarity">
    <text evidence="2 8">Belongs to the extradiol ring-cleavage dioxygenase family.</text>
</comment>
<dbReference type="Pfam" id="PF22632">
    <property type="entry name" value="BphC_D1"/>
    <property type="match status" value="1"/>
</dbReference>